<evidence type="ECO:0000256" key="4">
    <source>
        <dbReference type="ARBA" id="ARBA00020295"/>
    </source>
</evidence>
<dbReference type="Proteomes" id="UP000291301">
    <property type="component" value="Unassembled WGS sequence"/>
</dbReference>
<evidence type="ECO:0000256" key="8">
    <source>
        <dbReference type="ARBA" id="ARBA00031423"/>
    </source>
</evidence>
<evidence type="ECO:0000256" key="6">
    <source>
        <dbReference type="ARBA" id="ARBA00022679"/>
    </source>
</evidence>
<dbReference type="Gene3D" id="3.20.20.80">
    <property type="entry name" value="Glycosidases"/>
    <property type="match status" value="1"/>
</dbReference>
<dbReference type="Pfam" id="PF02446">
    <property type="entry name" value="Glyco_hydro_77"/>
    <property type="match status" value="1"/>
</dbReference>
<name>A0A4R0PIC0_9HYPH</name>
<dbReference type="PANTHER" id="PTHR32438:SF5">
    <property type="entry name" value="4-ALPHA-GLUCANOTRANSFERASE DPE1, CHLOROPLASTIC_AMYLOPLASTIC"/>
    <property type="match status" value="1"/>
</dbReference>
<evidence type="ECO:0000256" key="7">
    <source>
        <dbReference type="ARBA" id="ARBA00023277"/>
    </source>
</evidence>
<evidence type="ECO:0000256" key="1">
    <source>
        <dbReference type="ARBA" id="ARBA00000439"/>
    </source>
</evidence>
<evidence type="ECO:0000256" key="3">
    <source>
        <dbReference type="ARBA" id="ARBA00012560"/>
    </source>
</evidence>
<keyword evidence="6 10" id="KW-0808">Transferase</keyword>
<evidence type="ECO:0000256" key="2">
    <source>
        <dbReference type="ARBA" id="ARBA00005684"/>
    </source>
</evidence>
<dbReference type="InterPro" id="IPR017853">
    <property type="entry name" value="GH"/>
</dbReference>
<dbReference type="InterPro" id="IPR003385">
    <property type="entry name" value="Glyco_hydro_77"/>
</dbReference>
<dbReference type="SUPFAM" id="SSF51445">
    <property type="entry name" value="(Trans)glycosidases"/>
    <property type="match status" value="1"/>
</dbReference>
<dbReference type="PANTHER" id="PTHR32438">
    <property type="entry name" value="4-ALPHA-GLUCANOTRANSFERASE DPE1, CHLOROPLASTIC/AMYLOPLASTIC"/>
    <property type="match status" value="1"/>
</dbReference>
<dbReference type="RefSeq" id="WP_131564987.1">
    <property type="nucleotide sequence ID" value="NZ_JAINFK010000001.1"/>
</dbReference>
<feature type="domain" description="MalQ N-terminal beta-sandwich" evidence="11">
    <location>
        <begin position="64"/>
        <end position="125"/>
    </location>
</feature>
<comment type="caution">
    <text evidence="12">The sequence shown here is derived from an EMBL/GenBank/DDBJ whole genome shotgun (WGS) entry which is preliminary data.</text>
</comment>
<reference evidence="12 13" key="1">
    <citation type="journal article" date="2015" name="Antonie Van Leeuwenhoek">
        <title>Oricola cellulosilytica gen. nov., sp. nov., a cellulose-degrading bacterium of the family Phyllobacteriaceae isolated from surface seashore water, and emended descriptions of Mesorhizobium loti and Phyllobacterium myrsinacearum.</title>
        <authorList>
            <person name="Hameed A."/>
            <person name="Shahina M."/>
            <person name="Lai W.A."/>
            <person name="Lin S.Y."/>
            <person name="Young L.S."/>
            <person name="Liu Y.C."/>
            <person name="Hsu Y.H."/>
            <person name="Young C.C."/>
        </authorList>
    </citation>
    <scope>NUCLEOTIDE SEQUENCE [LARGE SCALE GENOMIC DNA]</scope>
    <source>
        <strain evidence="12 13">KCTC 52183</strain>
    </source>
</reference>
<organism evidence="12 13">
    <name type="scientific">Oricola cellulosilytica</name>
    <dbReference type="NCBI Taxonomy" id="1429082"/>
    <lineage>
        <taxon>Bacteria</taxon>
        <taxon>Pseudomonadati</taxon>
        <taxon>Pseudomonadota</taxon>
        <taxon>Alphaproteobacteria</taxon>
        <taxon>Hyphomicrobiales</taxon>
        <taxon>Ahrensiaceae</taxon>
        <taxon>Oricola</taxon>
    </lineage>
</organism>
<dbReference type="Pfam" id="PF21226">
    <property type="entry name" value="MalQ_N"/>
    <property type="match status" value="1"/>
</dbReference>
<dbReference type="EC" id="2.4.1.25" evidence="3 10"/>
<dbReference type="OrthoDB" id="9761577at2"/>
<evidence type="ECO:0000256" key="5">
    <source>
        <dbReference type="ARBA" id="ARBA00022676"/>
    </source>
</evidence>
<protein>
    <recommendedName>
        <fullName evidence="4 10">4-alpha-glucanotransferase</fullName>
        <ecNumber evidence="3 10">2.4.1.25</ecNumber>
    </recommendedName>
    <alternativeName>
        <fullName evidence="8 10">Amylomaltase</fullName>
    </alternativeName>
    <alternativeName>
        <fullName evidence="9 10">Disproportionating enzyme</fullName>
    </alternativeName>
</protein>
<dbReference type="EMBL" id="SJST01000001">
    <property type="protein sequence ID" value="TCD16270.1"/>
    <property type="molecule type" value="Genomic_DNA"/>
</dbReference>
<dbReference type="GO" id="GO:0005975">
    <property type="term" value="P:carbohydrate metabolic process"/>
    <property type="evidence" value="ECO:0007669"/>
    <property type="project" value="InterPro"/>
</dbReference>
<evidence type="ECO:0000256" key="10">
    <source>
        <dbReference type="RuleBase" id="RU361207"/>
    </source>
</evidence>
<accession>A0A4R0PIC0</accession>
<evidence type="ECO:0000313" key="13">
    <source>
        <dbReference type="Proteomes" id="UP000291301"/>
    </source>
</evidence>
<dbReference type="InterPro" id="IPR048458">
    <property type="entry name" value="MalQ_N"/>
</dbReference>
<evidence type="ECO:0000313" key="12">
    <source>
        <dbReference type="EMBL" id="TCD16270.1"/>
    </source>
</evidence>
<keyword evidence="7 10" id="KW-0119">Carbohydrate metabolism</keyword>
<evidence type="ECO:0000256" key="9">
    <source>
        <dbReference type="ARBA" id="ARBA00031501"/>
    </source>
</evidence>
<dbReference type="GO" id="GO:0004134">
    <property type="term" value="F:4-alpha-glucanotransferase activity"/>
    <property type="evidence" value="ECO:0007669"/>
    <property type="project" value="UniProtKB-EC"/>
</dbReference>
<keyword evidence="13" id="KW-1185">Reference proteome</keyword>
<dbReference type="NCBIfam" id="TIGR00217">
    <property type="entry name" value="malQ"/>
    <property type="match status" value="1"/>
</dbReference>
<sequence>MIDALAARAGLVWRFKDGAGCMCEAPVESRRAVLAALGFRAATDAEAGEQLVALDAEEARRRLAAWIVVRDGEPLRLPATGGDAGQWRLELESGEIREGRAEREVALDALPVGRHRLTLEDGHETTLLAVPDRLPTPDRAWGVTLPLYGLLPEHGGGIGTYRDLERAARALASRGASFVGVNPVHSGFPLDPLNFSPYAPSSRRHFNTSHIGITGEPVCSDKPLVDYETALVSKRAAQEKRFAGWREGGEKHDFKQWLHERGALMSRFSAHQVLSDAFGPYWPDWPAEYRDIASPAVSRFVAKHAEDVRFHAWLQWQAETQLSDAHRAACEAGMRHGLYLDLAVGTHPAGAETWMDPAMFARGVSLGAPPDAFSPDGQVWGVTPLSPRALVRDGFAVLAETLRRQLTFCGLLRVDHILGFERTFWSPDGLPGLYVNMPKKAMLAVVRIEAARAGASIVGEDLGNIPEGLRADLEASGILGCRVAMFEREWEDSAAFLPPDDYAEHALASFGSHDLPTWRGWRKGADIAWRHRLSGARSAFPETEMAQRQADVSAFDAVVGSSDGKAEAMHRFLARTSSVLAAAQIEDIFGLEEQANLPGTVLEHPNWRRRLPLKASEFADDDRLAVTAEIMKKAGR</sequence>
<keyword evidence="5 10" id="KW-0328">Glycosyltransferase</keyword>
<dbReference type="AlphaFoldDB" id="A0A4R0PIC0"/>
<comment type="similarity">
    <text evidence="2 10">Belongs to the disproportionating enzyme family.</text>
</comment>
<comment type="catalytic activity">
    <reaction evidence="1 10">
        <text>Transfers a segment of a (1-&gt;4)-alpha-D-glucan to a new position in an acceptor, which may be glucose or a (1-&gt;4)-alpha-D-glucan.</text>
        <dbReference type="EC" id="2.4.1.25"/>
    </reaction>
</comment>
<gene>
    <name evidence="12" type="primary">malQ</name>
    <name evidence="12" type="ORF">E0D97_02230</name>
</gene>
<evidence type="ECO:0000259" key="11">
    <source>
        <dbReference type="Pfam" id="PF21226"/>
    </source>
</evidence>
<proteinExistence type="inferred from homology"/>